<accession>A0A3P7JLM3</accession>
<dbReference type="AlphaFoldDB" id="A0A3P7JLM3"/>
<sequence>MALITGLRNALTGGPGPAADLRVENFMLVWYTSLFGHYKTVAAHLEWGAEFKQRLVDTQPEKSIRPYLSYLCETCSKTPDSSDPLPGSEEYLNRRIDKLYTAGVNCFATRPLAKMFTKVTNALRVKK</sequence>
<evidence type="ECO:0000313" key="1">
    <source>
        <dbReference type="EMBL" id="VDM79424.1"/>
    </source>
</evidence>
<organism evidence="1 2">
    <name type="scientific">Strongylus vulgaris</name>
    <name type="common">Blood worm</name>
    <dbReference type="NCBI Taxonomy" id="40348"/>
    <lineage>
        <taxon>Eukaryota</taxon>
        <taxon>Metazoa</taxon>
        <taxon>Ecdysozoa</taxon>
        <taxon>Nematoda</taxon>
        <taxon>Chromadorea</taxon>
        <taxon>Rhabditida</taxon>
        <taxon>Rhabditina</taxon>
        <taxon>Rhabditomorpha</taxon>
        <taxon>Strongyloidea</taxon>
        <taxon>Strongylidae</taxon>
        <taxon>Strongylus</taxon>
    </lineage>
</organism>
<gene>
    <name evidence="1" type="ORF">SVUK_LOCUS14422</name>
</gene>
<dbReference type="Proteomes" id="UP000270094">
    <property type="component" value="Unassembled WGS sequence"/>
</dbReference>
<dbReference type="OrthoDB" id="10266080at2759"/>
<protein>
    <submittedName>
        <fullName evidence="1">Uncharacterized protein</fullName>
    </submittedName>
</protein>
<keyword evidence="2" id="KW-1185">Reference proteome</keyword>
<evidence type="ECO:0000313" key="2">
    <source>
        <dbReference type="Proteomes" id="UP000270094"/>
    </source>
</evidence>
<reference evidence="1 2" key="1">
    <citation type="submission" date="2018-11" db="EMBL/GenBank/DDBJ databases">
        <authorList>
            <consortium name="Pathogen Informatics"/>
        </authorList>
    </citation>
    <scope>NUCLEOTIDE SEQUENCE [LARGE SCALE GENOMIC DNA]</scope>
</reference>
<proteinExistence type="predicted"/>
<name>A0A3P7JLM3_STRVU</name>
<dbReference type="EMBL" id="UYYB01105086">
    <property type="protein sequence ID" value="VDM79424.1"/>
    <property type="molecule type" value="Genomic_DNA"/>
</dbReference>